<evidence type="ECO:0000313" key="2">
    <source>
        <dbReference type="Proteomes" id="UP001378956"/>
    </source>
</evidence>
<organism evidence="1 2">
    <name type="scientific">Pedobacter panaciterrae</name>
    <dbReference type="NCBI Taxonomy" id="363849"/>
    <lineage>
        <taxon>Bacteria</taxon>
        <taxon>Pseudomonadati</taxon>
        <taxon>Bacteroidota</taxon>
        <taxon>Sphingobacteriia</taxon>
        <taxon>Sphingobacteriales</taxon>
        <taxon>Sphingobacteriaceae</taxon>
        <taxon>Pedobacter</taxon>
    </lineage>
</organism>
<evidence type="ECO:0000313" key="1">
    <source>
        <dbReference type="EMBL" id="MEJ2901623.1"/>
    </source>
</evidence>
<keyword evidence="2" id="KW-1185">Reference proteome</keyword>
<sequence>MTTLIKYFAFAILLLVVVGISIKRTINQSTALPERGCFVNYIPIDTAQKEIIFPRLAGHLLSYTGDGKALFTTITNNFSRPISMKEWLALKQKPNKQIAVKSTLIEARGTVKANGNKLVFESDKPGFHKVFLIDLFKGNITKLNDVKTHDKYAISTCDPNL</sequence>
<proteinExistence type="predicted"/>
<reference evidence="1 2" key="1">
    <citation type="submission" date="2024-03" db="EMBL/GenBank/DDBJ databases">
        <title>Sequence of Lycoming College Course Isolates.</title>
        <authorList>
            <person name="Plotts O."/>
            <person name="Newman J."/>
        </authorList>
    </citation>
    <scope>NUCLEOTIDE SEQUENCE [LARGE SCALE GENOMIC DNA]</scope>
    <source>
        <strain evidence="1 2">CJB-3</strain>
    </source>
</reference>
<dbReference type="Proteomes" id="UP001378956">
    <property type="component" value="Unassembled WGS sequence"/>
</dbReference>
<comment type="caution">
    <text evidence="1">The sequence shown here is derived from an EMBL/GenBank/DDBJ whole genome shotgun (WGS) entry which is preliminary data.</text>
</comment>
<gene>
    <name evidence="1" type="ORF">WAE58_04280</name>
</gene>
<name>A0ABU8NK71_9SPHI</name>
<protein>
    <submittedName>
        <fullName evidence="1">Uncharacterized protein</fullName>
    </submittedName>
</protein>
<dbReference type="RefSeq" id="WP_337715377.1">
    <property type="nucleotide sequence ID" value="NZ_JBBEUB010000001.1"/>
</dbReference>
<accession>A0ABU8NK71</accession>
<dbReference type="EMBL" id="JBBEUB010000001">
    <property type="protein sequence ID" value="MEJ2901623.1"/>
    <property type="molecule type" value="Genomic_DNA"/>
</dbReference>